<dbReference type="EMBL" id="OY731405">
    <property type="protein sequence ID" value="CAJ1971827.1"/>
    <property type="molecule type" value="Genomic_DNA"/>
</dbReference>
<dbReference type="Proteomes" id="UP001189624">
    <property type="component" value="Chromosome 8"/>
</dbReference>
<name>A0AA86VKM0_9FABA</name>
<keyword evidence="1" id="KW-1133">Transmembrane helix</keyword>
<accession>A0AA86VKM0</accession>
<sequence>MFSIVSSTLLFTHVSPSSCGSRSTTQSLTLFLVLHPPIPYLVVGFAYVVLDSTIYVFSGPINDVPSSMSNLLTVSSTAYASPASSLLPESSTMSSTRRHAQ</sequence>
<keyword evidence="1" id="KW-0472">Membrane</keyword>
<keyword evidence="3" id="KW-1185">Reference proteome</keyword>
<evidence type="ECO:0000256" key="1">
    <source>
        <dbReference type="SAM" id="Phobius"/>
    </source>
</evidence>
<proteinExistence type="predicted"/>
<gene>
    <name evidence="2" type="ORF">AYBTSS11_LOCUS23833</name>
</gene>
<organism evidence="2 3">
    <name type="scientific">Sphenostylis stenocarpa</name>
    <dbReference type="NCBI Taxonomy" id="92480"/>
    <lineage>
        <taxon>Eukaryota</taxon>
        <taxon>Viridiplantae</taxon>
        <taxon>Streptophyta</taxon>
        <taxon>Embryophyta</taxon>
        <taxon>Tracheophyta</taxon>
        <taxon>Spermatophyta</taxon>
        <taxon>Magnoliopsida</taxon>
        <taxon>eudicotyledons</taxon>
        <taxon>Gunneridae</taxon>
        <taxon>Pentapetalae</taxon>
        <taxon>rosids</taxon>
        <taxon>fabids</taxon>
        <taxon>Fabales</taxon>
        <taxon>Fabaceae</taxon>
        <taxon>Papilionoideae</taxon>
        <taxon>50 kb inversion clade</taxon>
        <taxon>NPAAA clade</taxon>
        <taxon>indigoferoid/millettioid clade</taxon>
        <taxon>Phaseoleae</taxon>
        <taxon>Sphenostylis</taxon>
    </lineage>
</organism>
<keyword evidence="1" id="KW-0812">Transmembrane</keyword>
<dbReference type="AlphaFoldDB" id="A0AA86VKM0"/>
<reference evidence="2" key="1">
    <citation type="submission" date="2023-10" db="EMBL/GenBank/DDBJ databases">
        <authorList>
            <person name="Domelevo Entfellner J.-B."/>
        </authorList>
    </citation>
    <scope>NUCLEOTIDE SEQUENCE</scope>
</reference>
<evidence type="ECO:0000313" key="3">
    <source>
        <dbReference type="Proteomes" id="UP001189624"/>
    </source>
</evidence>
<feature type="transmembrane region" description="Helical" evidence="1">
    <location>
        <begin position="38"/>
        <end position="58"/>
    </location>
</feature>
<protein>
    <submittedName>
        <fullName evidence="2">Uncharacterized protein</fullName>
    </submittedName>
</protein>
<dbReference type="Gramene" id="rna-AYBTSS11_LOCUS23833">
    <property type="protein sequence ID" value="CAJ1971827.1"/>
    <property type="gene ID" value="gene-AYBTSS11_LOCUS23833"/>
</dbReference>
<evidence type="ECO:0000313" key="2">
    <source>
        <dbReference type="EMBL" id="CAJ1971827.1"/>
    </source>
</evidence>